<accession>A0A9X4KII8</accession>
<dbReference type="PANTHER" id="PTHR43649:SF33">
    <property type="entry name" value="POLYGALACTURONAN_RHAMNOGALACTURONAN-BINDING PROTEIN YTCQ"/>
    <property type="match status" value="1"/>
</dbReference>
<protein>
    <submittedName>
        <fullName evidence="4">Extracellular solute-binding protein</fullName>
    </submittedName>
</protein>
<evidence type="ECO:0000313" key="5">
    <source>
        <dbReference type="Proteomes" id="UP001153387"/>
    </source>
</evidence>
<evidence type="ECO:0000256" key="3">
    <source>
        <dbReference type="SAM" id="SignalP"/>
    </source>
</evidence>
<feature type="signal peptide" evidence="3">
    <location>
        <begin position="1"/>
        <end position="20"/>
    </location>
</feature>
<feature type="chain" id="PRO_5040837464" evidence="3">
    <location>
        <begin position="21"/>
        <end position="596"/>
    </location>
</feature>
<dbReference type="EMBL" id="JAPDHZ010000003">
    <property type="protein sequence ID" value="MDG0792610.1"/>
    <property type="molecule type" value="Genomic_DNA"/>
</dbReference>
<dbReference type="PROSITE" id="PS51257">
    <property type="entry name" value="PROKAR_LIPOPROTEIN"/>
    <property type="match status" value="1"/>
</dbReference>
<reference evidence="4 5" key="1">
    <citation type="submission" date="2022-10" db="EMBL/GenBank/DDBJ databases">
        <title>Comparative genomic analysis of Cohnella hashimotonis sp. nov., isolated from the International Space Station.</title>
        <authorList>
            <person name="Simpson A."/>
            <person name="Venkateswaran K."/>
        </authorList>
    </citation>
    <scope>NUCLEOTIDE SEQUENCE [LARGE SCALE GENOMIC DNA]</scope>
    <source>
        <strain evidence="4 5">DSM 18997</strain>
    </source>
</reference>
<dbReference type="Proteomes" id="UP001153387">
    <property type="component" value="Unassembled WGS sequence"/>
</dbReference>
<keyword evidence="1 3" id="KW-0732">Signal</keyword>
<dbReference type="InterPro" id="IPR050490">
    <property type="entry name" value="Bact_solute-bd_prot1"/>
</dbReference>
<dbReference type="AlphaFoldDB" id="A0A9X4KII8"/>
<comment type="caution">
    <text evidence="4">The sequence shown here is derived from an EMBL/GenBank/DDBJ whole genome shotgun (WGS) entry which is preliminary data.</text>
</comment>
<proteinExistence type="predicted"/>
<dbReference type="PANTHER" id="PTHR43649">
    <property type="entry name" value="ARABINOSE-BINDING PROTEIN-RELATED"/>
    <property type="match status" value="1"/>
</dbReference>
<gene>
    <name evidence="4" type="ORF">OMP38_18300</name>
</gene>
<organism evidence="4 5">
    <name type="scientific">Cohnella ginsengisoli</name>
    <dbReference type="NCBI Taxonomy" id="425004"/>
    <lineage>
        <taxon>Bacteria</taxon>
        <taxon>Bacillati</taxon>
        <taxon>Bacillota</taxon>
        <taxon>Bacilli</taxon>
        <taxon>Bacillales</taxon>
        <taxon>Paenibacillaceae</taxon>
        <taxon>Cohnella</taxon>
    </lineage>
</organism>
<name>A0A9X4KII8_9BACL</name>
<dbReference type="RefSeq" id="WP_277566864.1">
    <property type="nucleotide sequence ID" value="NZ_JAPDHZ010000003.1"/>
</dbReference>
<feature type="region of interest" description="Disordered" evidence="2">
    <location>
        <begin position="26"/>
        <end position="52"/>
    </location>
</feature>
<sequence length="596" mass="65679">MKKKKALTASVAVLLATSLAACSGGNSNNNASPSPAPSGSASSGASASASASSAPQRDDYKIDVFSMLSNFSGEQQGWFAKVVKDKFNLDLNIISSNLEGGGDVKFSAMMSAGSLGDLVVFGDDGQKYQDAIKAGMLLDWTKDGMLDKYGQNLLKYAPKAIEKNKVNFGGGSKVYGIGFEVGEGEGPSEGKDMTYNPNLRFDLYQKAGSPKITKMEDYLPVLKKMQELEPKSDSGKPTYAFSMWQDWDGNMMMNTKAWAGLNGFDEGDGFNPGGFTLISADKNEVQGVLDEDGFYMRGLKLYFDANQMGLVDPDSMTQKFDDVVNKMTDGQLLFTWFPWLNTYNTPERLAEGKGFALVPFEEERTFSYGYNPYGGNRIWAIGAKAKHPERVLEFIDWLYSPEGTMVANYGPEGMAWKLEGGKPVLTDFGKQAFPSNPTQVPDEYGGGTWKDGMNQINNSTLKLTSINPETGDPYDYTLWTSTLSQAPNKLEENWRAAMGGATSAKEYLQKNDMIAINKQIFTGTAPEVISDDLSQKQGQVAQVIKQYSWKMVFAKNQAEFDKLKKEMITKAKGLGYDDVYNWNKAQNEKVFEYRAK</sequence>
<dbReference type="Gene3D" id="3.40.190.10">
    <property type="entry name" value="Periplasmic binding protein-like II"/>
    <property type="match status" value="2"/>
</dbReference>
<evidence type="ECO:0000313" key="4">
    <source>
        <dbReference type="EMBL" id="MDG0792610.1"/>
    </source>
</evidence>
<evidence type="ECO:0000256" key="1">
    <source>
        <dbReference type="ARBA" id="ARBA00022729"/>
    </source>
</evidence>
<keyword evidence="5" id="KW-1185">Reference proteome</keyword>
<evidence type="ECO:0000256" key="2">
    <source>
        <dbReference type="SAM" id="MobiDB-lite"/>
    </source>
</evidence>
<dbReference type="SUPFAM" id="SSF53850">
    <property type="entry name" value="Periplasmic binding protein-like II"/>
    <property type="match status" value="1"/>
</dbReference>